<keyword evidence="1" id="KW-0479">Metal-binding</keyword>
<dbReference type="GO" id="GO:0035595">
    <property type="term" value="F:N-acetylglucosaminylinositol deacetylase activity"/>
    <property type="evidence" value="ECO:0007669"/>
    <property type="project" value="UniProtKB-EC"/>
</dbReference>
<dbReference type="AlphaFoldDB" id="A0A941D6X9"/>
<dbReference type="PANTHER" id="PTHR12993:SF26">
    <property type="entry name" value="1D-MYO-INOSITOL 2-ACETAMIDO-2-DEOXY-ALPHA-D-GLUCOPYRANOSIDE DEACETYLASE"/>
    <property type="match status" value="1"/>
</dbReference>
<sequence length="289" mass="30315">MLDGVATPGRAPRLLFVHAHPDDETLTTGVALAHHVARGDEVHVLTCTLGEEGEVIPAGLAHLEGDGPALAAHRRGELAAATDVLGVHHHLLGAADADHEPTFRDSGMLGTPAAEHPRAFAGAPLTAAAAAVGAVLEAVRPDVVVTYDATGGYGHPDHVRAHEATAAAVADRPETERPVLYGVVQRLGWAGEDRAWLAEHVPADEGWVLPGEDNPYAANVVPDEVVTHSVEDLAAREVQTEALRAHETQVVVGDGWYALSNRLVFRLAGREGYARLDPVSGRPLPEGAA</sequence>
<gene>
    <name evidence="5" type="primary">mshB</name>
    <name evidence="5" type="ORF">KC207_06705</name>
</gene>
<evidence type="ECO:0000256" key="3">
    <source>
        <dbReference type="ARBA" id="ARBA00022833"/>
    </source>
</evidence>
<dbReference type="NCBIfam" id="TIGR03445">
    <property type="entry name" value="mycothiol_MshB"/>
    <property type="match status" value="1"/>
</dbReference>
<proteinExistence type="predicted"/>
<accession>A0A941D6X9</accession>
<dbReference type="PANTHER" id="PTHR12993">
    <property type="entry name" value="N-ACETYLGLUCOSAMINYL-PHOSPHATIDYLINOSITOL DE-N-ACETYLASE-RELATED"/>
    <property type="match status" value="1"/>
</dbReference>
<dbReference type="GO" id="GO:0010125">
    <property type="term" value="P:mycothiol biosynthetic process"/>
    <property type="evidence" value="ECO:0007669"/>
    <property type="project" value="UniProtKB-UniRule"/>
</dbReference>
<organism evidence="5 6">
    <name type="scientific">Phycicoccus avicenniae</name>
    <dbReference type="NCBI Taxonomy" id="2828860"/>
    <lineage>
        <taxon>Bacteria</taxon>
        <taxon>Bacillati</taxon>
        <taxon>Actinomycetota</taxon>
        <taxon>Actinomycetes</taxon>
        <taxon>Micrococcales</taxon>
        <taxon>Intrasporangiaceae</taxon>
        <taxon>Phycicoccus</taxon>
    </lineage>
</organism>
<protein>
    <recommendedName>
        <fullName evidence="4">N-acetyl-1-D-myo-inositol-2-amino-2-deoxy-alpha-D-glucopyranoside deacetylase</fullName>
        <ecNumber evidence="4">3.5.1.103</ecNumber>
    </recommendedName>
</protein>
<dbReference type="InterPro" id="IPR024078">
    <property type="entry name" value="LmbE-like_dom_sf"/>
</dbReference>
<evidence type="ECO:0000313" key="6">
    <source>
        <dbReference type="Proteomes" id="UP000677016"/>
    </source>
</evidence>
<keyword evidence="6" id="KW-1185">Reference proteome</keyword>
<evidence type="ECO:0000256" key="2">
    <source>
        <dbReference type="ARBA" id="ARBA00022801"/>
    </source>
</evidence>
<evidence type="ECO:0000256" key="1">
    <source>
        <dbReference type="ARBA" id="ARBA00022723"/>
    </source>
</evidence>
<dbReference type="Proteomes" id="UP000677016">
    <property type="component" value="Unassembled WGS sequence"/>
</dbReference>
<dbReference type="InterPro" id="IPR017810">
    <property type="entry name" value="Mycothiol_biosynthesis_MshB"/>
</dbReference>
<dbReference type="Pfam" id="PF02585">
    <property type="entry name" value="PIG-L"/>
    <property type="match status" value="1"/>
</dbReference>
<keyword evidence="3" id="KW-0862">Zinc</keyword>
<name>A0A941D6X9_9MICO</name>
<dbReference type="SUPFAM" id="SSF102588">
    <property type="entry name" value="LmbE-like"/>
    <property type="match status" value="1"/>
</dbReference>
<evidence type="ECO:0000256" key="4">
    <source>
        <dbReference type="NCBIfam" id="TIGR03445"/>
    </source>
</evidence>
<dbReference type="Gene3D" id="3.40.50.10320">
    <property type="entry name" value="LmbE-like"/>
    <property type="match status" value="1"/>
</dbReference>
<keyword evidence="2 5" id="KW-0378">Hydrolase</keyword>
<evidence type="ECO:0000313" key="5">
    <source>
        <dbReference type="EMBL" id="MBR7742975.1"/>
    </source>
</evidence>
<dbReference type="EC" id="3.5.1.103" evidence="4"/>
<dbReference type="InterPro" id="IPR003737">
    <property type="entry name" value="GlcNAc_PI_deacetylase-related"/>
</dbReference>
<reference evidence="5" key="1">
    <citation type="submission" date="2021-04" db="EMBL/GenBank/DDBJ databases">
        <title>Phycicoccus avicenniae sp. nov., a novel endophytic actinomycetes isolated from branch of Avicennia mariana.</title>
        <authorList>
            <person name="Tuo L."/>
        </authorList>
    </citation>
    <scope>NUCLEOTIDE SEQUENCE</scope>
    <source>
        <strain evidence="5">BSK3Z-2</strain>
    </source>
</reference>
<comment type="caution">
    <text evidence="5">The sequence shown here is derived from an EMBL/GenBank/DDBJ whole genome shotgun (WGS) entry which is preliminary data.</text>
</comment>
<dbReference type="GO" id="GO:0046872">
    <property type="term" value="F:metal ion binding"/>
    <property type="evidence" value="ECO:0007669"/>
    <property type="project" value="UniProtKB-KW"/>
</dbReference>
<dbReference type="EMBL" id="JAGSNF010000008">
    <property type="protein sequence ID" value="MBR7742975.1"/>
    <property type="molecule type" value="Genomic_DNA"/>
</dbReference>